<evidence type="ECO:0000256" key="7">
    <source>
        <dbReference type="PROSITE-ProRule" id="PRU01360"/>
    </source>
</evidence>
<keyword evidence="2 7" id="KW-0813">Transport</keyword>
<dbReference type="GO" id="GO:0009279">
    <property type="term" value="C:cell outer membrane"/>
    <property type="evidence" value="ECO:0007669"/>
    <property type="project" value="UniProtKB-SubCell"/>
</dbReference>
<dbReference type="SUPFAM" id="SSF49464">
    <property type="entry name" value="Carboxypeptidase regulatory domain-like"/>
    <property type="match status" value="1"/>
</dbReference>
<keyword evidence="5 7" id="KW-0472">Membrane</keyword>
<proteinExistence type="inferred from homology"/>
<sequence>MPCAWPPLTLKIVRIMKLTTILMLFSLLQVGAKGFGQITLNQKNVSLEKALRNIEKQTDYVFFYPGDLSDIEVNIKLHDVPLEAALDACLRNLPFSYKVVKKTVVISALESRTMVAPYQLSGKVTDSLGMPLPGAVVRVKGKETRTTSDSQGRYYLTVEGTDVLVFSYIGFKTQEIKIHDRRVINISLLETKTSLGEIVVTGMMDRKKDSFTGAAVTISGDQLKAIGNQNIIQSLKTLDPSIIVLDNNRMGSNPNTLPTIELRGKSGLSQTELKDQFGGDPNQPLFILDGFETDLRTIVDLDMNRVASATILKDAASTALYGARAANGVVVIKTKVPLPGTMRISYTGDYRVEMLDLSDYNLMNAAEKLEFERLSGRFTFNGNNSYLTQATLDTLYYARLANVRRGVNTDWLRVPGQTGFTNGHSVYADGGDEQVRYSVGLNFRNATGLMKGSGRQTWGANVDLVYRKNKVSIANKLYVNGYRADESPYGSFSDFSRANPYNTPYDKDGKVLMYLETLPRTSIIAGFGNIGSPLYNATLDNQNRTTNLNIQNNLQAVFTFNNSFKLDGGLQLNRGGLKNITYTPPEHTMFQNSTIYERGSYKQTRADNLSYNANLMFTFAKAFTEKQLFNANLRADIEQKEDESIGLVATGFPLGTAGDPSFAFSYQPNSKPQRASRIYRRNNVLASINYTYDQRFVIDATYRLDGSTAFGSQKQYSPFWSAGAAWNVHNESFLQNSSVGLLRLRGNVGTTGNQGFASISSISTYGYATNTNILGQGVSVLSFGNENLEWQKTLQTSVGIDLSMFNNRLSATLNAYDKYSNPLVVFINPPSSTGISGYATNAGNLTTKGLEANVRFSPYFRPNGLTWSIGLLASMVRSKYGNFNNILNSVNSQQLANNSLIRYTDGHSPDDIWAVESAGIDPGTGRELFINAQGEYTFTYNVNDIKVVGNSRPDIEGVISSNLSYKGFQFGVNLRYSFGGDLFNEALYNKVENIDINSLYLNQDKRALYSRWQDVGDRAQFKGISLTDRTPISSRFVQRNNFIVGESFNVGYWINDTRLMKKLGIKSVRFNVYMNDIFRVASVKAERGIDYPFANTISSSLNVSF</sequence>
<accession>A0A1G9K8X6</accession>
<organism evidence="9 10">
    <name type="scientific">Pedobacter steynii</name>
    <dbReference type="NCBI Taxonomy" id="430522"/>
    <lineage>
        <taxon>Bacteria</taxon>
        <taxon>Pseudomonadati</taxon>
        <taxon>Bacteroidota</taxon>
        <taxon>Sphingobacteriia</taxon>
        <taxon>Sphingobacteriales</taxon>
        <taxon>Sphingobacteriaceae</taxon>
        <taxon>Pedobacter</taxon>
    </lineage>
</organism>
<keyword evidence="4 7" id="KW-0812">Transmembrane</keyword>
<evidence type="ECO:0000256" key="5">
    <source>
        <dbReference type="ARBA" id="ARBA00023136"/>
    </source>
</evidence>
<dbReference type="SMART" id="SM00965">
    <property type="entry name" value="STN"/>
    <property type="match status" value="1"/>
</dbReference>
<dbReference type="SUPFAM" id="SSF56935">
    <property type="entry name" value="Porins"/>
    <property type="match status" value="1"/>
</dbReference>
<dbReference type="InterPro" id="IPR023996">
    <property type="entry name" value="TonB-dep_OMP_SusC/RagA"/>
</dbReference>
<dbReference type="InterPro" id="IPR011662">
    <property type="entry name" value="Secretin/TonB_short_N"/>
</dbReference>
<evidence type="ECO:0000256" key="6">
    <source>
        <dbReference type="ARBA" id="ARBA00023237"/>
    </source>
</evidence>
<dbReference type="AlphaFoldDB" id="A0A1G9K8X6"/>
<evidence type="ECO:0000259" key="8">
    <source>
        <dbReference type="SMART" id="SM00965"/>
    </source>
</evidence>
<name>A0A1G9K8X6_9SPHI</name>
<dbReference type="Pfam" id="PF13715">
    <property type="entry name" value="CarbopepD_reg_2"/>
    <property type="match status" value="1"/>
</dbReference>
<dbReference type="Gene3D" id="2.40.170.20">
    <property type="entry name" value="TonB-dependent receptor, beta-barrel domain"/>
    <property type="match status" value="1"/>
</dbReference>
<dbReference type="InterPro" id="IPR023997">
    <property type="entry name" value="TonB-dep_OMP_SusC/RagA_CS"/>
</dbReference>
<dbReference type="Pfam" id="PF07715">
    <property type="entry name" value="Plug"/>
    <property type="match status" value="1"/>
</dbReference>
<evidence type="ECO:0000256" key="3">
    <source>
        <dbReference type="ARBA" id="ARBA00022452"/>
    </source>
</evidence>
<comment type="subcellular location">
    <subcellularLocation>
        <location evidence="1 7">Cell outer membrane</location>
        <topology evidence="1 7">Multi-pass membrane protein</topology>
    </subcellularLocation>
</comment>
<dbReference type="InterPro" id="IPR008969">
    <property type="entry name" value="CarboxyPept-like_regulatory"/>
</dbReference>
<keyword evidence="6 7" id="KW-0998">Cell outer membrane</keyword>
<evidence type="ECO:0000256" key="4">
    <source>
        <dbReference type="ARBA" id="ARBA00022692"/>
    </source>
</evidence>
<dbReference type="EMBL" id="FNGY01000001">
    <property type="protein sequence ID" value="SDL45875.1"/>
    <property type="molecule type" value="Genomic_DNA"/>
</dbReference>
<feature type="domain" description="Secretin/TonB short N-terminal" evidence="8">
    <location>
        <begin position="60"/>
        <end position="109"/>
    </location>
</feature>
<gene>
    <name evidence="9" type="ORF">SAMN05421820_101498</name>
</gene>
<dbReference type="InterPro" id="IPR037066">
    <property type="entry name" value="Plug_dom_sf"/>
</dbReference>
<dbReference type="NCBIfam" id="TIGR04056">
    <property type="entry name" value="OMP_RagA_SusC"/>
    <property type="match status" value="1"/>
</dbReference>
<dbReference type="InterPro" id="IPR036942">
    <property type="entry name" value="Beta-barrel_TonB_sf"/>
</dbReference>
<dbReference type="InterPro" id="IPR012910">
    <property type="entry name" value="Plug_dom"/>
</dbReference>
<dbReference type="Gene3D" id="2.60.40.1120">
    <property type="entry name" value="Carboxypeptidase-like, regulatory domain"/>
    <property type="match status" value="1"/>
</dbReference>
<evidence type="ECO:0000256" key="1">
    <source>
        <dbReference type="ARBA" id="ARBA00004571"/>
    </source>
</evidence>
<evidence type="ECO:0000313" key="10">
    <source>
        <dbReference type="Proteomes" id="UP000183200"/>
    </source>
</evidence>
<protein>
    <submittedName>
        <fullName evidence="9">TonB-linked outer membrane protein, SusC/RagA family</fullName>
    </submittedName>
</protein>
<dbReference type="InterPro" id="IPR039426">
    <property type="entry name" value="TonB-dep_rcpt-like"/>
</dbReference>
<evidence type="ECO:0000256" key="2">
    <source>
        <dbReference type="ARBA" id="ARBA00022448"/>
    </source>
</evidence>
<comment type="similarity">
    <text evidence="7">Belongs to the TonB-dependent receptor family.</text>
</comment>
<evidence type="ECO:0000313" key="9">
    <source>
        <dbReference type="EMBL" id="SDL45875.1"/>
    </source>
</evidence>
<dbReference type="Proteomes" id="UP000183200">
    <property type="component" value="Unassembled WGS sequence"/>
</dbReference>
<dbReference type="PROSITE" id="PS52016">
    <property type="entry name" value="TONB_DEPENDENT_REC_3"/>
    <property type="match status" value="1"/>
</dbReference>
<reference evidence="10" key="1">
    <citation type="submission" date="2016-10" db="EMBL/GenBank/DDBJ databases">
        <authorList>
            <person name="Varghese N."/>
            <person name="Submissions S."/>
        </authorList>
    </citation>
    <scope>NUCLEOTIDE SEQUENCE [LARGE SCALE GENOMIC DNA]</scope>
    <source>
        <strain evidence="10">DSM 19110</strain>
    </source>
</reference>
<keyword evidence="10" id="KW-1185">Reference proteome</keyword>
<dbReference type="NCBIfam" id="TIGR04057">
    <property type="entry name" value="SusC_RagA_signa"/>
    <property type="match status" value="1"/>
</dbReference>
<keyword evidence="3 7" id="KW-1134">Transmembrane beta strand</keyword>
<dbReference type="Gene3D" id="2.170.130.10">
    <property type="entry name" value="TonB-dependent receptor, plug domain"/>
    <property type="match status" value="1"/>
</dbReference>